<comment type="caution">
    <text evidence="1">The sequence shown here is derived from an EMBL/GenBank/DDBJ whole genome shotgun (WGS) entry which is preliminary data.</text>
</comment>
<dbReference type="VEuPathDB" id="FungiDB:VP01_1800g3"/>
<dbReference type="EMBL" id="LAVV01006616">
    <property type="protein sequence ID" value="KNZ59089.1"/>
    <property type="molecule type" value="Genomic_DNA"/>
</dbReference>
<evidence type="ECO:0000313" key="1">
    <source>
        <dbReference type="EMBL" id="KNZ59089.1"/>
    </source>
</evidence>
<proteinExistence type="predicted"/>
<dbReference type="AlphaFoldDB" id="A0A0L6VED5"/>
<keyword evidence="2" id="KW-1185">Reference proteome</keyword>
<dbReference type="Proteomes" id="UP000037035">
    <property type="component" value="Unassembled WGS sequence"/>
</dbReference>
<gene>
    <name evidence="1" type="ORF">VP01_1800g3</name>
</gene>
<protein>
    <submittedName>
        <fullName evidence="1">Uncharacterized protein</fullName>
    </submittedName>
</protein>
<organism evidence="1 2">
    <name type="scientific">Puccinia sorghi</name>
    <dbReference type="NCBI Taxonomy" id="27349"/>
    <lineage>
        <taxon>Eukaryota</taxon>
        <taxon>Fungi</taxon>
        <taxon>Dikarya</taxon>
        <taxon>Basidiomycota</taxon>
        <taxon>Pucciniomycotina</taxon>
        <taxon>Pucciniomycetes</taxon>
        <taxon>Pucciniales</taxon>
        <taxon>Pucciniaceae</taxon>
        <taxon>Puccinia</taxon>
    </lineage>
</organism>
<name>A0A0L6VED5_9BASI</name>
<sequence>MDYHRSFDWKQDDVETVEQKGFTAGTLPSKGAGLNSDRVNQYLMHSHRKDCKVTAPKHLHMQTCGLWMAAWLENSACQLQAVDQFLLQRIVVFINIRKSLKILVASTSISGKFIIICVNLFLQLCPWNQPEIWRRETIWHLQNIPNFIKYEIGNRMLIKKPSFGEGVGMMISFLNGINKMISIGSSNIVKGKSLWCLKIGNWVGSIFGFWEGIDSIDLRRVFGVLCCLHTMILAIPWKAILPLVELRLHFVKYLQGFFLIISSSVLRGVFCKAKLFISPGFFCLILRLAWAPCTSFQYLNIRHPGKLNWPKLHITRPTRLKCVPVCNCYLYSSIFNINLAMSVFLTKSLYIQQYNQILSVFQLTPNRVCDSWILGSPRSRTYSKFPTFVIFDNSVANHPVLTERRLRSAGLLQRVKKIKRTEIWLARSTHRLFLQWLPFP</sequence>
<accession>A0A0L6VED5</accession>
<reference evidence="1 2" key="1">
    <citation type="submission" date="2015-08" db="EMBL/GenBank/DDBJ databases">
        <title>Next Generation Sequencing and Analysis of the Genome of Puccinia sorghi L Schw, the Causal Agent of Maize Common Rust.</title>
        <authorList>
            <person name="Rochi L."/>
            <person name="Burguener G."/>
            <person name="Darino M."/>
            <person name="Turjanski A."/>
            <person name="Kreff E."/>
            <person name="Dieguez M.J."/>
            <person name="Sacco F."/>
        </authorList>
    </citation>
    <scope>NUCLEOTIDE SEQUENCE [LARGE SCALE GENOMIC DNA]</scope>
    <source>
        <strain evidence="1 2">RO10H11247</strain>
    </source>
</reference>
<evidence type="ECO:0000313" key="2">
    <source>
        <dbReference type="Proteomes" id="UP000037035"/>
    </source>
</evidence>